<dbReference type="InterPro" id="IPR009051">
    <property type="entry name" value="Helical_ferredxn"/>
</dbReference>
<evidence type="ECO:0000256" key="3">
    <source>
        <dbReference type="ARBA" id="ARBA00022630"/>
    </source>
</evidence>
<dbReference type="InterPro" id="IPR017896">
    <property type="entry name" value="4Fe4S_Fe-S-bd"/>
</dbReference>
<dbReference type="PROSITE" id="PS51379">
    <property type="entry name" value="4FE4S_FER_2"/>
    <property type="match status" value="2"/>
</dbReference>
<dbReference type="Gene3D" id="1.10.45.10">
    <property type="entry name" value="Vanillyl-alcohol Oxidase, Chain A, domain 4"/>
    <property type="match status" value="1"/>
</dbReference>
<dbReference type="PANTHER" id="PTHR11748">
    <property type="entry name" value="D-LACTATE DEHYDROGENASE"/>
    <property type="match status" value="1"/>
</dbReference>
<gene>
    <name evidence="13" type="ORF">CWS72_01735</name>
</gene>
<dbReference type="InterPro" id="IPR017900">
    <property type="entry name" value="4Fe4S_Fe_S_CS"/>
</dbReference>
<dbReference type="InterPro" id="IPR016171">
    <property type="entry name" value="Vanillyl_alc_oxidase_C-sub2"/>
</dbReference>
<sequence length="946" mass="101703">MAESSSLAKGLPTPFDVFVTRLAEALPRERIITDPLRRLAWGTDASFYRLIPQVVVLVESEEEVRSLLTLCHRFRLGITFRAAGTSLSGQAVSDSVLAVLGEGWNGSTIEADGTRIRLQPGVIGTSANRRLAPFGRKIGPDPASIDSCKIGGIAANNASGMCCGTAQNSYRTLDSLRVVLADGAVLDTGDEASRQTFAKSHASLLAGLTDLARRTSGDEALSARIRRKFKIKNTIGYSLNALIDFDDPIDILAHLMIGSEGTLGFISAITYRTVPDHPHRASGLAVFPDMESACRTVVALKATPVSAVEMLDRPSLRSVESKPGMPPYIRTLPDAASALLIEIRGETPEHLAANLALVKAVLDDAQPSIPADLTTDREEIERQWAIRRGMLPTVGALRPGGTTVVTEDIAVPLDHLAEAAHDLRQVLNAHGYEDALIFGHALEGNLHFIFTQDFNKASEVERYGRLMDGIAEVVAGRYDGSLKAEHGTGRAMAPFVEIEWGAQAFALIREIKSLFDPSGLLNPGVILSDDRQAHIHDLKPLPPAFPAIDKCIECGLCERLCPSAGLTLTPRHRIVGWREITRRERAGENADEIRRLYDYHGIDTCAACGLCSMVCPVGINTAVLTKALRGRRHGAATRWLAGRAGRHFGLVTRALRGGLLTARASRRALGAKVIEDLSHALRRLAGPGSPVALAAMPNAGSGSPRPLSRGGRERVVYVSACPSRTMGPSDRGGDGRFLPDVVIGLLDKAGFDVVVPEGLDALCCGLSFESKGLEEEAGRKGEEMALAILAASENGRLSVVMDASPCSLRMKGILEGRATLHDLPEFLHDEVLPRLTVDRQDRPVLLHLPCSVKRMGGQDKLRRLAEACSSRVSVPEEVTCCGFAGDKGFFRPELNDHALRHLTDGAPPDFVGCSSSRTCEIGLEQHSGASFQSIAYLLDACSRSKD</sequence>
<dbReference type="GO" id="GO:0008720">
    <property type="term" value="F:D-lactate dehydrogenase (NAD+) activity"/>
    <property type="evidence" value="ECO:0007669"/>
    <property type="project" value="TreeGrafter"/>
</dbReference>
<evidence type="ECO:0000256" key="1">
    <source>
        <dbReference type="ARBA" id="ARBA00001974"/>
    </source>
</evidence>
<dbReference type="PROSITE" id="PS51387">
    <property type="entry name" value="FAD_PCMH"/>
    <property type="match status" value="1"/>
</dbReference>
<keyword evidence="6" id="KW-0809">Transit peptide</keyword>
<evidence type="ECO:0000256" key="9">
    <source>
        <dbReference type="ARBA" id="ARBA00023014"/>
    </source>
</evidence>
<dbReference type="Gene3D" id="1.10.1060.10">
    <property type="entry name" value="Alpha-helical ferredoxin"/>
    <property type="match status" value="1"/>
</dbReference>
<keyword evidence="5" id="KW-0274">FAD</keyword>
<dbReference type="InterPro" id="IPR036318">
    <property type="entry name" value="FAD-bd_PCMH-like_sf"/>
</dbReference>
<evidence type="ECO:0000256" key="4">
    <source>
        <dbReference type="ARBA" id="ARBA00022723"/>
    </source>
</evidence>
<dbReference type="Gene3D" id="3.30.465.10">
    <property type="match status" value="1"/>
</dbReference>
<accession>A0A2N3Q1Q6</accession>
<feature type="domain" description="4Fe-4S ferredoxin-type" evidence="11">
    <location>
        <begin position="593"/>
        <end position="625"/>
    </location>
</feature>
<dbReference type="SUPFAM" id="SSF55103">
    <property type="entry name" value="FAD-linked oxidases, C-terminal domain"/>
    <property type="match status" value="1"/>
</dbReference>
<dbReference type="SUPFAM" id="SSF56176">
    <property type="entry name" value="FAD-binding/transporter-associated domain-like"/>
    <property type="match status" value="1"/>
</dbReference>
<dbReference type="InterPro" id="IPR016166">
    <property type="entry name" value="FAD-bd_PCMH"/>
</dbReference>
<feature type="domain" description="4Fe-4S ferredoxin-type" evidence="11">
    <location>
        <begin position="541"/>
        <end position="571"/>
    </location>
</feature>
<dbReference type="InterPro" id="IPR016167">
    <property type="entry name" value="FAD-bd_PCMH_sub1"/>
</dbReference>
<organism evidence="13 14">
    <name type="scientific">Telmatospirillum siberiense</name>
    <dbReference type="NCBI Taxonomy" id="382514"/>
    <lineage>
        <taxon>Bacteria</taxon>
        <taxon>Pseudomonadati</taxon>
        <taxon>Pseudomonadota</taxon>
        <taxon>Alphaproteobacteria</taxon>
        <taxon>Rhodospirillales</taxon>
        <taxon>Rhodospirillaceae</taxon>
        <taxon>Telmatospirillum</taxon>
    </lineage>
</organism>
<reference evidence="14" key="1">
    <citation type="submission" date="2017-12" db="EMBL/GenBank/DDBJ databases">
        <title>Draft genome sequence of Telmatospirillum siberiense 26-4b1T, an acidotolerant peatland alphaproteobacterium potentially involved in sulfur cycling.</title>
        <authorList>
            <person name="Hausmann B."/>
            <person name="Pjevac P."/>
            <person name="Schreck K."/>
            <person name="Herbold C.W."/>
            <person name="Daims H."/>
            <person name="Wagner M."/>
            <person name="Pester M."/>
            <person name="Loy A."/>
        </authorList>
    </citation>
    <scope>NUCLEOTIDE SEQUENCE [LARGE SCALE GENOMIC DNA]</scope>
    <source>
        <strain evidence="14">26-4b1</strain>
    </source>
</reference>
<evidence type="ECO:0000256" key="6">
    <source>
        <dbReference type="ARBA" id="ARBA00022946"/>
    </source>
</evidence>
<keyword evidence="3" id="KW-0285">Flavoprotein</keyword>
<dbReference type="GO" id="GO:0071949">
    <property type="term" value="F:FAD binding"/>
    <property type="evidence" value="ECO:0007669"/>
    <property type="project" value="InterPro"/>
</dbReference>
<dbReference type="EMBL" id="PIUM01000001">
    <property type="protein sequence ID" value="PKU26583.1"/>
    <property type="molecule type" value="Genomic_DNA"/>
</dbReference>
<dbReference type="Pfam" id="PF01565">
    <property type="entry name" value="FAD_binding_4"/>
    <property type="match status" value="1"/>
</dbReference>
<dbReference type="GO" id="GO:0004458">
    <property type="term" value="F:D-lactate dehydrogenase (cytochrome) activity"/>
    <property type="evidence" value="ECO:0007669"/>
    <property type="project" value="UniProtKB-EC"/>
</dbReference>
<comment type="cofactor">
    <cofactor evidence="1">
        <name>FAD</name>
        <dbReference type="ChEBI" id="CHEBI:57692"/>
    </cofactor>
</comment>
<dbReference type="Gene3D" id="3.30.70.2740">
    <property type="match status" value="1"/>
</dbReference>
<dbReference type="SUPFAM" id="SSF46548">
    <property type="entry name" value="alpha-helical ferredoxin"/>
    <property type="match status" value="1"/>
</dbReference>
<keyword evidence="4" id="KW-0479">Metal-binding</keyword>
<evidence type="ECO:0000256" key="7">
    <source>
        <dbReference type="ARBA" id="ARBA00023002"/>
    </source>
</evidence>
<comment type="similarity">
    <text evidence="2">Belongs to the FAD-binding oxidoreductase/transferase type 4 family.</text>
</comment>
<keyword evidence="7" id="KW-0560">Oxidoreductase</keyword>
<name>A0A2N3Q1Q6_9PROT</name>
<evidence type="ECO:0000259" key="12">
    <source>
        <dbReference type="PROSITE" id="PS51387"/>
    </source>
</evidence>
<dbReference type="EC" id="1.1.2.4" evidence="10"/>
<dbReference type="InterPro" id="IPR016169">
    <property type="entry name" value="FAD-bd_PCMH_sub2"/>
</dbReference>
<evidence type="ECO:0000313" key="14">
    <source>
        <dbReference type="Proteomes" id="UP000233293"/>
    </source>
</evidence>
<evidence type="ECO:0000259" key="11">
    <source>
        <dbReference type="PROSITE" id="PS51379"/>
    </source>
</evidence>
<dbReference type="Pfam" id="PF02913">
    <property type="entry name" value="FAD-oxidase_C"/>
    <property type="match status" value="1"/>
</dbReference>
<comment type="caution">
    <text evidence="13">The sequence shown here is derived from an EMBL/GenBank/DDBJ whole genome shotgun (WGS) entry which is preliminary data.</text>
</comment>
<evidence type="ECO:0000256" key="5">
    <source>
        <dbReference type="ARBA" id="ARBA00022827"/>
    </source>
</evidence>
<dbReference type="Proteomes" id="UP000233293">
    <property type="component" value="Unassembled WGS sequence"/>
</dbReference>
<dbReference type="InterPro" id="IPR006094">
    <property type="entry name" value="Oxid_FAD_bind_N"/>
</dbReference>
<keyword evidence="8" id="KW-0408">Iron</keyword>
<feature type="domain" description="FAD-binding PCMH-type" evidence="12">
    <location>
        <begin position="48"/>
        <end position="276"/>
    </location>
</feature>
<evidence type="ECO:0000313" key="13">
    <source>
        <dbReference type="EMBL" id="PKU26583.1"/>
    </source>
</evidence>
<dbReference type="InterPro" id="IPR004113">
    <property type="entry name" value="FAD-bd_oxidored_4_C"/>
</dbReference>
<dbReference type="Gene3D" id="3.30.43.10">
    <property type="entry name" value="Uridine Diphospho-n-acetylenolpyruvylglucosamine Reductase, domain 2"/>
    <property type="match status" value="1"/>
</dbReference>
<protein>
    <recommendedName>
        <fullName evidence="10">D-lactate dehydrogenase (cytochrome)</fullName>
        <ecNumber evidence="10">1.1.2.4</ecNumber>
    </recommendedName>
</protein>
<dbReference type="GO" id="GO:0046872">
    <property type="term" value="F:metal ion binding"/>
    <property type="evidence" value="ECO:0007669"/>
    <property type="project" value="UniProtKB-KW"/>
</dbReference>
<keyword evidence="9" id="KW-0411">Iron-sulfur</keyword>
<dbReference type="PANTHER" id="PTHR11748:SF111">
    <property type="entry name" value="D-LACTATE DEHYDROGENASE, MITOCHONDRIAL-RELATED"/>
    <property type="match status" value="1"/>
</dbReference>
<dbReference type="GO" id="GO:1903457">
    <property type="term" value="P:lactate catabolic process"/>
    <property type="evidence" value="ECO:0007669"/>
    <property type="project" value="TreeGrafter"/>
</dbReference>
<dbReference type="InterPro" id="IPR016164">
    <property type="entry name" value="FAD-linked_Oxase-like_C"/>
</dbReference>
<evidence type="ECO:0000256" key="10">
    <source>
        <dbReference type="ARBA" id="ARBA00038897"/>
    </source>
</evidence>
<keyword evidence="14" id="KW-1185">Reference proteome</keyword>
<dbReference type="GO" id="GO:0051536">
    <property type="term" value="F:iron-sulfur cluster binding"/>
    <property type="evidence" value="ECO:0007669"/>
    <property type="project" value="UniProtKB-KW"/>
</dbReference>
<proteinExistence type="inferred from homology"/>
<dbReference type="OrthoDB" id="9815648at2"/>
<dbReference type="PROSITE" id="PS00198">
    <property type="entry name" value="4FE4S_FER_1"/>
    <property type="match status" value="2"/>
</dbReference>
<dbReference type="AlphaFoldDB" id="A0A2N3Q1Q6"/>
<evidence type="ECO:0000256" key="8">
    <source>
        <dbReference type="ARBA" id="ARBA00023004"/>
    </source>
</evidence>
<evidence type="ECO:0000256" key="2">
    <source>
        <dbReference type="ARBA" id="ARBA00008000"/>
    </source>
</evidence>
<dbReference type="Pfam" id="PF13183">
    <property type="entry name" value="Fer4_8"/>
    <property type="match status" value="1"/>
</dbReference>
<dbReference type="RefSeq" id="WP_101248814.1">
    <property type="nucleotide sequence ID" value="NZ_PIUM01000001.1"/>
</dbReference>